<comment type="caution">
    <text evidence="6">The sequence shown here is derived from an EMBL/GenBank/DDBJ whole genome shotgun (WGS) entry which is preliminary data.</text>
</comment>
<dbReference type="Gene3D" id="3.30.1120.10">
    <property type="match status" value="1"/>
</dbReference>
<dbReference type="InterPro" id="IPR050738">
    <property type="entry name" value="Sulfatase"/>
</dbReference>
<evidence type="ECO:0000259" key="5">
    <source>
        <dbReference type="Pfam" id="PF00884"/>
    </source>
</evidence>
<dbReference type="RefSeq" id="WP_379999422.1">
    <property type="nucleotide sequence ID" value="NZ_JBHSGN010000117.1"/>
</dbReference>
<protein>
    <submittedName>
        <fullName evidence="6">Sulfatase</fullName>
    </submittedName>
</protein>
<dbReference type="Gene3D" id="3.40.720.10">
    <property type="entry name" value="Alkaline Phosphatase, subunit A"/>
    <property type="match status" value="1"/>
</dbReference>
<evidence type="ECO:0000256" key="1">
    <source>
        <dbReference type="ARBA" id="ARBA00008779"/>
    </source>
</evidence>
<organism evidence="6 7">
    <name type="scientific">Dysgonomonas termitidis</name>
    <dbReference type="NCBI Taxonomy" id="1516126"/>
    <lineage>
        <taxon>Bacteria</taxon>
        <taxon>Pseudomonadati</taxon>
        <taxon>Bacteroidota</taxon>
        <taxon>Bacteroidia</taxon>
        <taxon>Bacteroidales</taxon>
        <taxon>Dysgonomonadaceae</taxon>
        <taxon>Dysgonomonas</taxon>
    </lineage>
</organism>
<dbReference type="Pfam" id="PF00884">
    <property type="entry name" value="Sulfatase"/>
    <property type="match status" value="1"/>
</dbReference>
<dbReference type="SUPFAM" id="SSF53649">
    <property type="entry name" value="Alkaline phosphatase-like"/>
    <property type="match status" value="1"/>
</dbReference>
<evidence type="ECO:0000313" key="6">
    <source>
        <dbReference type="EMBL" id="MFC4675825.1"/>
    </source>
</evidence>
<evidence type="ECO:0000313" key="7">
    <source>
        <dbReference type="Proteomes" id="UP001596023"/>
    </source>
</evidence>
<name>A0ABV9L091_9BACT</name>
<dbReference type="PANTHER" id="PTHR42693:SF53">
    <property type="entry name" value="ENDO-4-O-SULFATASE"/>
    <property type="match status" value="1"/>
</dbReference>
<feature type="signal peptide" evidence="4">
    <location>
        <begin position="1"/>
        <end position="22"/>
    </location>
</feature>
<keyword evidence="2" id="KW-0378">Hydrolase</keyword>
<feature type="region of interest" description="Disordered" evidence="3">
    <location>
        <begin position="465"/>
        <end position="484"/>
    </location>
</feature>
<proteinExistence type="inferred from homology"/>
<evidence type="ECO:0000256" key="3">
    <source>
        <dbReference type="SAM" id="MobiDB-lite"/>
    </source>
</evidence>
<keyword evidence="7" id="KW-1185">Reference proteome</keyword>
<dbReference type="EMBL" id="JBHSGN010000117">
    <property type="protein sequence ID" value="MFC4675825.1"/>
    <property type="molecule type" value="Genomic_DNA"/>
</dbReference>
<keyword evidence="4" id="KW-0732">Signal</keyword>
<reference evidence="7" key="1">
    <citation type="journal article" date="2019" name="Int. J. Syst. Evol. Microbiol.">
        <title>The Global Catalogue of Microorganisms (GCM) 10K type strain sequencing project: providing services to taxonomists for standard genome sequencing and annotation.</title>
        <authorList>
            <consortium name="The Broad Institute Genomics Platform"/>
            <consortium name="The Broad Institute Genome Sequencing Center for Infectious Disease"/>
            <person name="Wu L."/>
            <person name="Ma J."/>
        </authorList>
    </citation>
    <scope>NUCLEOTIDE SEQUENCE [LARGE SCALE GENOMIC DNA]</scope>
    <source>
        <strain evidence="7">CCUG 66188</strain>
    </source>
</reference>
<dbReference type="CDD" id="cd16026">
    <property type="entry name" value="GALNS_like"/>
    <property type="match status" value="1"/>
</dbReference>
<accession>A0ABV9L091</accession>
<feature type="domain" description="Sulfatase N-terminal" evidence="5">
    <location>
        <begin position="26"/>
        <end position="349"/>
    </location>
</feature>
<evidence type="ECO:0000256" key="2">
    <source>
        <dbReference type="ARBA" id="ARBA00022801"/>
    </source>
</evidence>
<evidence type="ECO:0000256" key="4">
    <source>
        <dbReference type="SAM" id="SignalP"/>
    </source>
</evidence>
<dbReference type="PANTHER" id="PTHR42693">
    <property type="entry name" value="ARYLSULFATASE FAMILY MEMBER"/>
    <property type="match status" value="1"/>
</dbReference>
<sequence length="484" mass="53903">MMHQITKITFACCGLVSFQAYAQKAPNIILILADDMGYGDLTVTGATQYHTPAIDRLAGEGMTFTQFYSAQPISSASRAGLLTGCYPNRVGISGALYPQSKIGLNKDEETIAEILKKKGYMCGMVGKWHLGSMQPFLPLQNGFDDYLGLPYSNDMWPVDYEGNRVTPDSGLAHKLRHPALPLIDGNEKVKEIWTLEDQGQLTTLYTQRAIQFIRKCKHEETPFFLYFAHSMPHVPLAVSGKFKGKSRQGLYGDAMMEIDWSLQEIMNTLKEYQLDENTLIIFTSDNGPWANFGNHAGSTGGLREAKATTFEGGQRVPCIMRWKGVIPEGKICNELTSAIDILPTLAEITKAASPSNKIDGVSILPLLTGNMDESPRKYFLYYYGGNDLEAIRDSRFKLIFPHEHESYRTNLPGNDGFPGIRGRSRISVSLFDMRRDPGEQYNVADLYPDAVKRLSAVADSARTDLGDNLTKREGENRRPHGSIE</sequence>
<gene>
    <name evidence="6" type="ORF">ACFO6W_19230</name>
</gene>
<dbReference type="Proteomes" id="UP001596023">
    <property type="component" value="Unassembled WGS sequence"/>
</dbReference>
<feature type="chain" id="PRO_5046792070" evidence="4">
    <location>
        <begin position="23"/>
        <end position="484"/>
    </location>
</feature>
<dbReference type="Pfam" id="PF14707">
    <property type="entry name" value="Sulfatase_C"/>
    <property type="match status" value="1"/>
</dbReference>
<comment type="similarity">
    <text evidence="1">Belongs to the sulfatase family.</text>
</comment>
<dbReference type="InterPro" id="IPR017850">
    <property type="entry name" value="Alkaline_phosphatase_core_sf"/>
</dbReference>
<dbReference type="InterPro" id="IPR000917">
    <property type="entry name" value="Sulfatase_N"/>
</dbReference>